<evidence type="ECO:0000313" key="2">
    <source>
        <dbReference type="Proteomes" id="UP000199076"/>
    </source>
</evidence>
<protein>
    <recommendedName>
        <fullName evidence="3">CopG family transcriptional regulator</fullName>
    </recommendedName>
</protein>
<keyword evidence="2" id="KW-1185">Reference proteome</keyword>
<gene>
    <name evidence="1" type="ORF">SAMN05216218_12213</name>
</gene>
<reference evidence="2" key="1">
    <citation type="submission" date="2016-10" db="EMBL/GenBank/DDBJ databases">
        <authorList>
            <person name="Varghese N."/>
            <person name="Submissions S."/>
        </authorList>
    </citation>
    <scope>NUCLEOTIDE SEQUENCE [LARGE SCALE GENOMIC DNA]</scope>
    <source>
        <strain evidence="2">IBRC-M 10760</strain>
    </source>
</reference>
<dbReference type="RefSeq" id="WP_092695280.1">
    <property type="nucleotide sequence ID" value="NZ_FNBK01000022.1"/>
</dbReference>
<evidence type="ECO:0008006" key="3">
    <source>
        <dbReference type="Google" id="ProtNLM"/>
    </source>
</evidence>
<proteinExistence type="predicted"/>
<dbReference type="AlphaFoldDB" id="A0A1G7T2C7"/>
<dbReference type="Proteomes" id="UP000199076">
    <property type="component" value="Unassembled WGS sequence"/>
</dbReference>
<evidence type="ECO:0000313" key="1">
    <source>
        <dbReference type="EMBL" id="SDG29425.1"/>
    </source>
</evidence>
<dbReference type="EMBL" id="FNBK01000022">
    <property type="protein sequence ID" value="SDG29425.1"/>
    <property type="molecule type" value="Genomic_DNA"/>
</dbReference>
<name>A0A1G7T2C7_9EURY</name>
<organism evidence="1 2">
    <name type="scientific">Halorientalis regularis</name>
    <dbReference type="NCBI Taxonomy" id="660518"/>
    <lineage>
        <taxon>Archaea</taxon>
        <taxon>Methanobacteriati</taxon>
        <taxon>Methanobacteriota</taxon>
        <taxon>Stenosarchaea group</taxon>
        <taxon>Halobacteria</taxon>
        <taxon>Halobacteriales</taxon>
        <taxon>Haloarculaceae</taxon>
        <taxon>Halorientalis</taxon>
    </lineage>
</organism>
<dbReference type="OrthoDB" id="235550at2157"/>
<sequence>MDVALDDDLPDRLSKRAEIAGFDSTEAYVNELLRTVLNELEEDREQNDVEDRLEDLGYL</sequence>
<accession>A0A1G7T2C7</accession>